<evidence type="ECO:0000256" key="3">
    <source>
        <dbReference type="ARBA" id="ARBA00022723"/>
    </source>
</evidence>
<evidence type="ECO:0000259" key="7">
    <source>
        <dbReference type="PROSITE" id="PS51837"/>
    </source>
</evidence>
<organism evidence="8 9">
    <name type="scientific">Sphaeroforma arctica JP610</name>
    <dbReference type="NCBI Taxonomy" id="667725"/>
    <lineage>
        <taxon>Eukaryota</taxon>
        <taxon>Ichthyosporea</taxon>
        <taxon>Ichthyophonida</taxon>
        <taxon>Sphaeroforma</taxon>
    </lineage>
</organism>
<name>A0A0L0FEX8_9EUKA</name>
<dbReference type="GO" id="GO:0016020">
    <property type="term" value="C:membrane"/>
    <property type="evidence" value="ECO:0007669"/>
    <property type="project" value="UniProtKB-SubCell"/>
</dbReference>
<accession>A0A0L0FEX8</accession>
<evidence type="ECO:0000313" key="9">
    <source>
        <dbReference type="Proteomes" id="UP000054560"/>
    </source>
</evidence>
<dbReference type="PANTHER" id="PTHR23292">
    <property type="entry name" value="LIPOPOLYSACCHARIDE-INDUCED TUMOR NECROSIS FACTOR-ALPHA FACTOR"/>
    <property type="match status" value="1"/>
</dbReference>
<dbReference type="Proteomes" id="UP000054560">
    <property type="component" value="Unassembled WGS sequence"/>
</dbReference>
<dbReference type="PANTHER" id="PTHR23292:SF6">
    <property type="entry name" value="FI16602P1-RELATED"/>
    <property type="match status" value="1"/>
</dbReference>
<keyword evidence="5" id="KW-0472">Membrane</keyword>
<feature type="domain" description="LITAF" evidence="7">
    <location>
        <begin position="41"/>
        <end position="125"/>
    </location>
</feature>
<feature type="compositionally biased region" description="Polar residues" evidence="6">
    <location>
        <begin position="1"/>
        <end position="11"/>
    </location>
</feature>
<dbReference type="AlphaFoldDB" id="A0A0L0FEX8"/>
<evidence type="ECO:0000313" key="8">
    <source>
        <dbReference type="EMBL" id="KNC75334.1"/>
    </source>
</evidence>
<dbReference type="eggNOG" id="ENOG502R6FX">
    <property type="taxonomic scope" value="Eukaryota"/>
</dbReference>
<sequence>MSQSSNPSPCFSNEKKPQYNYQNAATTPPPGYPQGPQYISQQPNSVVLSTKPGFKSQLLFCPSCQTNVTSDTEFENGAFAWGSAFCCCILGCWLGCCCIPLVVDNCKDVTHSCPNCRAQLAQRSRL</sequence>
<keyword evidence="3" id="KW-0479">Metal-binding</keyword>
<dbReference type="InterPro" id="IPR006629">
    <property type="entry name" value="LITAF"/>
</dbReference>
<evidence type="ECO:0000256" key="6">
    <source>
        <dbReference type="SAM" id="MobiDB-lite"/>
    </source>
</evidence>
<proteinExistence type="inferred from homology"/>
<dbReference type="GeneID" id="25912640"/>
<evidence type="ECO:0000256" key="1">
    <source>
        <dbReference type="ARBA" id="ARBA00004170"/>
    </source>
</evidence>
<evidence type="ECO:0000256" key="2">
    <source>
        <dbReference type="ARBA" id="ARBA00005975"/>
    </source>
</evidence>
<dbReference type="PROSITE" id="PS51837">
    <property type="entry name" value="LITAF"/>
    <property type="match status" value="1"/>
</dbReference>
<dbReference type="InterPro" id="IPR037519">
    <property type="entry name" value="LITAF_fam"/>
</dbReference>
<protein>
    <recommendedName>
        <fullName evidence="7">LITAF domain-containing protein</fullName>
    </recommendedName>
</protein>
<comment type="similarity">
    <text evidence="2">Belongs to the CDIP1/LITAF family.</text>
</comment>
<keyword evidence="9" id="KW-1185">Reference proteome</keyword>
<dbReference type="STRING" id="667725.A0A0L0FEX8"/>
<evidence type="ECO:0000256" key="5">
    <source>
        <dbReference type="ARBA" id="ARBA00023136"/>
    </source>
</evidence>
<dbReference type="GO" id="GO:0008270">
    <property type="term" value="F:zinc ion binding"/>
    <property type="evidence" value="ECO:0007669"/>
    <property type="project" value="TreeGrafter"/>
</dbReference>
<keyword evidence="4" id="KW-0862">Zinc</keyword>
<dbReference type="RefSeq" id="XP_014149236.1">
    <property type="nucleotide sequence ID" value="XM_014293761.1"/>
</dbReference>
<dbReference type="OrthoDB" id="5599753at2759"/>
<feature type="region of interest" description="Disordered" evidence="6">
    <location>
        <begin position="1"/>
        <end position="37"/>
    </location>
</feature>
<dbReference type="Pfam" id="PF10601">
    <property type="entry name" value="zf-LITAF-like"/>
    <property type="match status" value="1"/>
</dbReference>
<evidence type="ECO:0000256" key="4">
    <source>
        <dbReference type="ARBA" id="ARBA00022833"/>
    </source>
</evidence>
<gene>
    <name evidence="8" type="ORF">SARC_12136</name>
</gene>
<comment type="subcellular location">
    <subcellularLocation>
        <location evidence="1">Membrane</location>
        <topology evidence="1">Peripheral membrane protein</topology>
    </subcellularLocation>
</comment>
<dbReference type="SMART" id="SM00714">
    <property type="entry name" value="LITAF"/>
    <property type="match status" value="1"/>
</dbReference>
<reference evidence="8 9" key="1">
    <citation type="submission" date="2011-02" db="EMBL/GenBank/DDBJ databases">
        <title>The Genome Sequence of Sphaeroforma arctica JP610.</title>
        <authorList>
            <consortium name="The Broad Institute Genome Sequencing Platform"/>
            <person name="Russ C."/>
            <person name="Cuomo C."/>
            <person name="Young S.K."/>
            <person name="Zeng Q."/>
            <person name="Gargeya S."/>
            <person name="Alvarado L."/>
            <person name="Berlin A."/>
            <person name="Chapman S.B."/>
            <person name="Chen Z."/>
            <person name="Freedman E."/>
            <person name="Gellesch M."/>
            <person name="Goldberg J."/>
            <person name="Griggs A."/>
            <person name="Gujja S."/>
            <person name="Heilman E."/>
            <person name="Heiman D."/>
            <person name="Howarth C."/>
            <person name="Mehta T."/>
            <person name="Neiman D."/>
            <person name="Pearson M."/>
            <person name="Roberts A."/>
            <person name="Saif S."/>
            <person name="Shea T."/>
            <person name="Shenoy N."/>
            <person name="Sisk P."/>
            <person name="Stolte C."/>
            <person name="Sykes S."/>
            <person name="White J."/>
            <person name="Yandava C."/>
            <person name="Burger G."/>
            <person name="Gray M.W."/>
            <person name="Holland P.W.H."/>
            <person name="King N."/>
            <person name="Lang F.B.F."/>
            <person name="Roger A.J."/>
            <person name="Ruiz-Trillo I."/>
            <person name="Haas B."/>
            <person name="Nusbaum C."/>
            <person name="Birren B."/>
        </authorList>
    </citation>
    <scope>NUCLEOTIDE SEQUENCE [LARGE SCALE GENOMIC DNA]</scope>
    <source>
        <strain evidence="8 9">JP610</strain>
    </source>
</reference>
<dbReference type="EMBL" id="KQ243692">
    <property type="protein sequence ID" value="KNC75334.1"/>
    <property type="molecule type" value="Genomic_DNA"/>
</dbReference>